<reference evidence="3" key="1">
    <citation type="submission" date="2010-07" db="EMBL/GenBank/DDBJ databases">
        <title>The genome sequence of Gaeumannomyces graminis var. tritici strain R3-111a-1.</title>
        <authorList>
            <consortium name="The Broad Institute Genome Sequencing Platform"/>
            <person name="Ma L.-J."/>
            <person name="Dead R."/>
            <person name="Young S."/>
            <person name="Zeng Q."/>
            <person name="Koehrsen M."/>
            <person name="Alvarado L."/>
            <person name="Berlin A."/>
            <person name="Chapman S.B."/>
            <person name="Chen Z."/>
            <person name="Freedman E."/>
            <person name="Gellesch M."/>
            <person name="Goldberg J."/>
            <person name="Griggs A."/>
            <person name="Gujja S."/>
            <person name="Heilman E.R."/>
            <person name="Heiman D."/>
            <person name="Hepburn T."/>
            <person name="Howarth C."/>
            <person name="Jen D."/>
            <person name="Larson L."/>
            <person name="Mehta T."/>
            <person name="Neiman D."/>
            <person name="Pearson M."/>
            <person name="Roberts A."/>
            <person name="Saif S."/>
            <person name="Shea T."/>
            <person name="Shenoy N."/>
            <person name="Sisk P."/>
            <person name="Stolte C."/>
            <person name="Sykes S."/>
            <person name="Walk T."/>
            <person name="White J."/>
            <person name="Yandava C."/>
            <person name="Haas B."/>
            <person name="Nusbaum C."/>
            <person name="Birren B."/>
        </authorList>
    </citation>
    <scope>NUCLEOTIDE SEQUENCE [LARGE SCALE GENOMIC DNA]</scope>
    <source>
        <strain evidence="3">R3-111a-1</strain>
    </source>
</reference>
<reference evidence="2" key="5">
    <citation type="submission" date="2018-04" db="UniProtKB">
        <authorList>
            <consortium name="EnsemblFungi"/>
        </authorList>
    </citation>
    <scope>IDENTIFICATION</scope>
    <source>
        <strain evidence="2">R3-111a-1</strain>
    </source>
</reference>
<sequence length="52" mass="6260">MPGYWLLLAGPGIRRVYQKTRHITTGAKCLRVWRRKERGWVQARRRYTMTKG</sequence>
<name>J3PHU3_GAET3</name>
<organism evidence="1">
    <name type="scientific">Gaeumannomyces tritici (strain R3-111a-1)</name>
    <name type="common">Wheat and barley take-all root rot fungus</name>
    <name type="synonym">Gaeumannomyces graminis var. tritici</name>
    <dbReference type="NCBI Taxonomy" id="644352"/>
    <lineage>
        <taxon>Eukaryota</taxon>
        <taxon>Fungi</taxon>
        <taxon>Dikarya</taxon>
        <taxon>Ascomycota</taxon>
        <taxon>Pezizomycotina</taxon>
        <taxon>Sordariomycetes</taxon>
        <taxon>Sordariomycetidae</taxon>
        <taxon>Magnaporthales</taxon>
        <taxon>Magnaporthaceae</taxon>
        <taxon>Gaeumannomyces</taxon>
    </lineage>
</organism>
<dbReference type="Proteomes" id="UP000006039">
    <property type="component" value="Unassembled WGS sequence"/>
</dbReference>
<evidence type="ECO:0000313" key="2">
    <source>
        <dbReference type="EnsemblFungi" id="EJT69455"/>
    </source>
</evidence>
<dbReference type="HOGENOM" id="CLU_3087352_0_0_1"/>
<proteinExistence type="predicted"/>
<keyword evidence="3" id="KW-1185">Reference proteome</keyword>
<dbReference type="EMBL" id="GL385404">
    <property type="protein sequence ID" value="EJT69455.1"/>
    <property type="molecule type" value="Genomic_DNA"/>
</dbReference>
<dbReference type="VEuPathDB" id="FungiDB:GGTG_13074"/>
<dbReference type="GeneID" id="20353532"/>
<reference evidence="1" key="3">
    <citation type="submission" date="2010-09" db="EMBL/GenBank/DDBJ databases">
        <title>Annotation of Gaeumannomyces graminis var. tritici R3-111a-1.</title>
        <authorList>
            <consortium name="The Broad Institute Genome Sequencing Platform"/>
            <person name="Ma L.-J."/>
            <person name="Dead R."/>
            <person name="Young S.K."/>
            <person name="Zeng Q."/>
            <person name="Gargeya S."/>
            <person name="Fitzgerald M."/>
            <person name="Haas B."/>
            <person name="Abouelleil A."/>
            <person name="Alvarado L."/>
            <person name="Arachchi H.M."/>
            <person name="Berlin A."/>
            <person name="Brown A."/>
            <person name="Chapman S.B."/>
            <person name="Chen Z."/>
            <person name="Dunbar C."/>
            <person name="Freedman E."/>
            <person name="Gearin G."/>
            <person name="Gellesch M."/>
            <person name="Goldberg J."/>
            <person name="Griggs A."/>
            <person name="Gujja S."/>
            <person name="Heiman D."/>
            <person name="Howarth C."/>
            <person name="Larson L."/>
            <person name="Lui A."/>
            <person name="MacDonald P.J.P."/>
            <person name="Mehta T."/>
            <person name="Montmayeur A."/>
            <person name="Murphy C."/>
            <person name="Neiman D."/>
            <person name="Pearson M."/>
            <person name="Priest M."/>
            <person name="Roberts A."/>
            <person name="Saif S."/>
            <person name="Shea T."/>
            <person name="Shenoy N."/>
            <person name="Sisk P."/>
            <person name="Stolte C."/>
            <person name="Sykes S."/>
            <person name="Yandava C."/>
            <person name="Wortman J."/>
            <person name="Nusbaum C."/>
            <person name="Birren B."/>
        </authorList>
    </citation>
    <scope>NUCLEOTIDE SEQUENCE</scope>
    <source>
        <strain evidence="1">R3-111a-1</strain>
    </source>
</reference>
<protein>
    <submittedName>
        <fullName evidence="1 2">Uncharacterized protein</fullName>
    </submittedName>
</protein>
<reference evidence="1" key="2">
    <citation type="submission" date="2010-07" db="EMBL/GenBank/DDBJ databases">
        <authorList>
            <consortium name="The Broad Institute Genome Sequencing Platform"/>
            <consortium name="Broad Institute Genome Sequencing Center for Infectious Disease"/>
            <person name="Ma L.-J."/>
            <person name="Dead R."/>
            <person name="Young S."/>
            <person name="Zeng Q."/>
            <person name="Koehrsen M."/>
            <person name="Alvarado L."/>
            <person name="Berlin A."/>
            <person name="Chapman S.B."/>
            <person name="Chen Z."/>
            <person name="Freedman E."/>
            <person name="Gellesch M."/>
            <person name="Goldberg J."/>
            <person name="Griggs A."/>
            <person name="Gujja S."/>
            <person name="Heilman E.R."/>
            <person name="Heiman D."/>
            <person name="Hepburn T."/>
            <person name="Howarth C."/>
            <person name="Jen D."/>
            <person name="Larson L."/>
            <person name="Mehta T."/>
            <person name="Neiman D."/>
            <person name="Pearson M."/>
            <person name="Roberts A."/>
            <person name="Saif S."/>
            <person name="Shea T."/>
            <person name="Shenoy N."/>
            <person name="Sisk P."/>
            <person name="Stolte C."/>
            <person name="Sykes S."/>
            <person name="Walk T."/>
            <person name="White J."/>
            <person name="Yandava C."/>
            <person name="Haas B."/>
            <person name="Nusbaum C."/>
            <person name="Birren B."/>
        </authorList>
    </citation>
    <scope>NUCLEOTIDE SEQUENCE</scope>
    <source>
        <strain evidence="1">R3-111a-1</strain>
    </source>
</reference>
<dbReference type="EnsemblFungi" id="EJT69455">
    <property type="protein sequence ID" value="EJT69455"/>
    <property type="gene ID" value="GGTG_13074"/>
</dbReference>
<reference evidence="2" key="4">
    <citation type="journal article" date="2015" name="G3 (Bethesda)">
        <title>Genome sequences of three phytopathogenic species of the Magnaporthaceae family of fungi.</title>
        <authorList>
            <person name="Okagaki L.H."/>
            <person name="Nunes C.C."/>
            <person name="Sailsbery J."/>
            <person name="Clay B."/>
            <person name="Brown D."/>
            <person name="John T."/>
            <person name="Oh Y."/>
            <person name="Young N."/>
            <person name="Fitzgerald M."/>
            <person name="Haas B.J."/>
            <person name="Zeng Q."/>
            <person name="Young S."/>
            <person name="Adiconis X."/>
            <person name="Fan L."/>
            <person name="Levin J.Z."/>
            <person name="Mitchell T.K."/>
            <person name="Okubara P.A."/>
            <person name="Farman M.L."/>
            <person name="Kohn L.M."/>
            <person name="Birren B."/>
            <person name="Ma L.-J."/>
            <person name="Dean R.A."/>
        </authorList>
    </citation>
    <scope>NUCLEOTIDE SEQUENCE</scope>
    <source>
        <strain evidence="2">R3-111a-1</strain>
    </source>
</reference>
<gene>
    <name evidence="2" type="primary">20353532</name>
    <name evidence="1" type="ORF">GGTG_13074</name>
</gene>
<accession>J3PHU3</accession>
<dbReference type="AlphaFoldDB" id="J3PHU3"/>
<evidence type="ECO:0000313" key="1">
    <source>
        <dbReference type="EMBL" id="EJT69455.1"/>
    </source>
</evidence>
<evidence type="ECO:0000313" key="3">
    <source>
        <dbReference type="Proteomes" id="UP000006039"/>
    </source>
</evidence>
<dbReference type="RefSeq" id="XP_009229240.1">
    <property type="nucleotide sequence ID" value="XM_009230976.1"/>
</dbReference>